<reference evidence="3" key="1">
    <citation type="submission" date="2022-05" db="EMBL/GenBank/DDBJ databases">
        <authorList>
            <person name="Colautti A."/>
            <person name="Iacumin L."/>
        </authorList>
    </citation>
    <scope>NUCLEOTIDE SEQUENCE</scope>
    <source>
        <strain evidence="3">SK 55</strain>
    </source>
</reference>
<dbReference type="GO" id="GO:0015628">
    <property type="term" value="P:protein secretion by the type II secretion system"/>
    <property type="evidence" value="ECO:0007669"/>
    <property type="project" value="TreeGrafter"/>
</dbReference>
<name>A0A9X3LDJ8_9BACL</name>
<dbReference type="InterPro" id="IPR019554">
    <property type="entry name" value="Soluble_ligand-bd"/>
</dbReference>
<evidence type="ECO:0000313" key="3">
    <source>
        <dbReference type="EMBL" id="MCZ8536093.1"/>
    </source>
</evidence>
<comment type="caution">
    <text evidence="3">The sequence shown here is derived from an EMBL/GenBank/DDBJ whole genome shotgun (WGS) entry which is preliminary data.</text>
</comment>
<feature type="domain" description="Helix-hairpin-helix DNA-binding motif class 1" evidence="2">
    <location>
        <begin position="156"/>
        <end position="175"/>
    </location>
</feature>
<dbReference type="InterPro" id="IPR051675">
    <property type="entry name" value="Endo/Exo/Phosphatase_dom_1"/>
</dbReference>
<dbReference type="PANTHER" id="PTHR21180">
    <property type="entry name" value="ENDONUCLEASE/EXONUCLEASE/PHOSPHATASE FAMILY DOMAIN-CONTAINING PROTEIN 1"/>
    <property type="match status" value="1"/>
</dbReference>
<dbReference type="PANTHER" id="PTHR21180:SF32">
    <property type="entry name" value="ENDONUCLEASE_EXONUCLEASE_PHOSPHATASE FAMILY DOMAIN-CONTAINING PROTEIN 1"/>
    <property type="match status" value="1"/>
</dbReference>
<dbReference type="RefSeq" id="WP_269925203.1">
    <property type="nucleotide sequence ID" value="NZ_JAMKBJ010000002.1"/>
</dbReference>
<proteinExistence type="predicted"/>
<evidence type="ECO:0000313" key="4">
    <source>
        <dbReference type="Proteomes" id="UP001152173"/>
    </source>
</evidence>
<dbReference type="EMBL" id="JAMKBJ010000002">
    <property type="protein sequence ID" value="MCZ8536093.1"/>
    <property type="molecule type" value="Genomic_DNA"/>
</dbReference>
<dbReference type="SMART" id="SM00278">
    <property type="entry name" value="HhH1"/>
    <property type="match status" value="2"/>
</dbReference>
<evidence type="ECO:0000259" key="2">
    <source>
        <dbReference type="SMART" id="SM00278"/>
    </source>
</evidence>
<dbReference type="AlphaFoldDB" id="A0A9X3LDJ8"/>
<dbReference type="GO" id="GO:0015627">
    <property type="term" value="C:type II protein secretion system complex"/>
    <property type="evidence" value="ECO:0007669"/>
    <property type="project" value="TreeGrafter"/>
</dbReference>
<dbReference type="GO" id="GO:0006281">
    <property type="term" value="P:DNA repair"/>
    <property type="evidence" value="ECO:0007669"/>
    <property type="project" value="InterPro"/>
</dbReference>
<feature type="signal peptide" evidence="1">
    <location>
        <begin position="1"/>
        <end position="26"/>
    </location>
</feature>
<dbReference type="Gene3D" id="3.10.560.10">
    <property type="entry name" value="Outer membrane lipoprotein wza domain like"/>
    <property type="match status" value="1"/>
</dbReference>
<accession>A0A9X3LDJ8</accession>
<dbReference type="InterPro" id="IPR003583">
    <property type="entry name" value="Hlx-hairpin-Hlx_DNA-bd_motif"/>
</dbReference>
<gene>
    <name evidence="3" type="ORF">M9R32_02655</name>
</gene>
<dbReference type="Gene3D" id="1.10.150.310">
    <property type="entry name" value="Tex RuvX-like domain-like"/>
    <property type="match status" value="1"/>
</dbReference>
<dbReference type="Proteomes" id="UP001152173">
    <property type="component" value="Unassembled WGS sequence"/>
</dbReference>
<protein>
    <submittedName>
        <fullName evidence="3">Helix-hairpin-helix domain-containing protein</fullName>
    </submittedName>
</protein>
<dbReference type="InterPro" id="IPR010994">
    <property type="entry name" value="RuvA_2-like"/>
</dbReference>
<sequence length="209" mass="22361">MKKHTNKVALAVAGTILFVLLFKPFANEPAPPLANTLDTIQTPIVKPIPTEEHNETDEPDKEMTEVVVVDIKGQVLVPGVYTLPQGSRVLDAIQLAGGILPSAEEKALNLAAKLIDEMVIYVPLIGETEGPISIPSTPDGSSTKSTIININSADETTLMTLPGIGPSKAKAILAYREEKGLFQTIEELKEVSGIGDSTFDSLKDFISIK</sequence>
<dbReference type="NCBIfam" id="TIGR00426">
    <property type="entry name" value="competence protein ComEA helix-hairpin-helix repeat region"/>
    <property type="match status" value="1"/>
</dbReference>
<feature type="domain" description="Helix-hairpin-helix DNA-binding motif class 1" evidence="2">
    <location>
        <begin position="186"/>
        <end position="205"/>
    </location>
</feature>
<dbReference type="InterPro" id="IPR004509">
    <property type="entry name" value="Competence_ComEA_HhH"/>
</dbReference>
<dbReference type="SUPFAM" id="SSF47781">
    <property type="entry name" value="RuvA domain 2-like"/>
    <property type="match status" value="1"/>
</dbReference>
<organism evidence="3 4">
    <name type="scientific">Paenisporosarcina quisquiliarum</name>
    <dbReference type="NCBI Taxonomy" id="365346"/>
    <lineage>
        <taxon>Bacteria</taxon>
        <taxon>Bacillati</taxon>
        <taxon>Bacillota</taxon>
        <taxon>Bacilli</taxon>
        <taxon>Bacillales</taxon>
        <taxon>Caryophanaceae</taxon>
        <taxon>Paenisporosarcina</taxon>
    </lineage>
</organism>
<dbReference type="Pfam" id="PF12836">
    <property type="entry name" value="HHH_3"/>
    <property type="match status" value="1"/>
</dbReference>
<keyword evidence="1" id="KW-0732">Signal</keyword>
<feature type="chain" id="PRO_5040866088" evidence="1">
    <location>
        <begin position="27"/>
        <end position="209"/>
    </location>
</feature>
<keyword evidence="4" id="KW-1185">Reference proteome</keyword>
<evidence type="ECO:0000256" key="1">
    <source>
        <dbReference type="SAM" id="SignalP"/>
    </source>
</evidence>
<dbReference type="Pfam" id="PF10531">
    <property type="entry name" value="SLBB"/>
    <property type="match status" value="1"/>
</dbReference>
<dbReference type="GO" id="GO:0003677">
    <property type="term" value="F:DNA binding"/>
    <property type="evidence" value="ECO:0007669"/>
    <property type="project" value="InterPro"/>
</dbReference>